<dbReference type="RefSeq" id="WP_387340612.1">
    <property type="nucleotide sequence ID" value="NZ_JBIAXI010000002.1"/>
</dbReference>
<name>A0ABW6UZ41_MICFU</name>
<dbReference type="Proteomes" id="UP001602119">
    <property type="component" value="Unassembled WGS sequence"/>
</dbReference>
<proteinExistence type="predicted"/>
<reference evidence="1 2" key="1">
    <citation type="submission" date="2024-10" db="EMBL/GenBank/DDBJ databases">
        <title>The Natural Products Discovery Center: Release of the First 8490 Sequenced Strains for Exploring Actinobacteria Biosynthetic Diversity.</title>
        <authorList>
            <person name="Kalkreuter E."/>
            <person name="Kautsar S.A."/>
            <person name="Yang D."/>
            <person name="Bader C.D."/>
            <person name="Teijaro C.N."/>
            <person name="Fluegel L."/>
            <person name="Davis C.M."/>
            <person name="Simpson J.R."/>
            <person name="Lauterbach L."/>
            <person name="Steele A.D."/>
            <person name="Gui C."/>
            <person name="Meng S."/>
            <person name="Li G."/>
            <person name="Viehrig K."/>
            <person name="Ye F."/>
            <person name="Su P."/>
            <person name="Kiefer A.F."/>
            <person name="Nichols A."/>
            <person name="Cepeda A.J."/>
            <person name="Yan W."/>
            <person name="Fan B."/>
            <person name="Jiang Y."/>
            <person name="Adhikari A."/>
            <person name="Zheng C.-J."/>
            <person name="Schuster L."/>
            <person name="Cowan T.M."/>
            <person name="Smanski M.J."/>
            <person name="Chevrette M.G."/>
            <person name="De Carvalho L.P.S."/>
            <person name="Shen B."/>
        </authorList>
    </citation>
    <scope>NUCLEOTIDE SEQUENCE [LARGE SCALE GENOMIC DNA]</scope>
    <source>
        <strain evidence="1 2">NPDC001281</strain>
    </source>
</reference>
<protein>
    <submittedName>
        <fullName evidence="1">Uncharacterized protein</fullName>
    </submittedName>
</protein>
<sequence>MDEISRLGAGQFYAASEGTPFVKLRAPMCLSHHPRAALTTEEVIERANGSRPHKNDED</sequence>
<gene>
    <name evidence="1" type="ORF">ACFY05_04480</name>
</gene>
<comment type="caution">
    <text evidence="1">The sequence shown here is derived from an EMBL/GenBank/DDBJ whole genome shotgun (WGS) entry which is preliminary data.</text>
</comment>
<keyword evidence="2" id="KW-1185">Reference proteome</keyword>
<accession>A0ABW6UZ41</accession>
<evidence type="ECO:0000313" key="2">
    <source>
        <dbReference type="Proteomes" id="UP001602119"/>
    </source>
</evidence>
<dbReference type="EMBL" id="JBIAXI010000002">
    <property type="protein sequence ID" value="MFF4772093.1"/>
    <property type="molecule type" value="Genomic_DNA"/>
</dbReference>
<organism evidence="1 2">
    <name type="scientific">Microtetraspora fusca</name>
    <dbReference type="NCBI Taxonomy" id="1997"/>
    <lineage>
        <taxon>Bacteria</taxon>
        <taxon>Bacillati</taxon>
        <taxon>Actinomycetota</taxon>
        <taxon>Actinomycetes</taxon>
        <taxon>Streptosporangiales</taxon>
        <taxon>Streptosporangiaceae</taxon>
        <taxon>Microtetraspora</taxon>
    </lineage>
</organism>
<evidence type="ECO:0000313" key="1">
    <source>
        <dbReference type="EMBL" id="MFF4772093.1"/>
    </source>
</evidence>